<proteinExistence type="predicted"/>
<evidence type="ECO:0008006" key="6">
    <source>
        <dbReference type="Google" id="ProtNLM"/>
    </source>
</evidence>
<dbReference type="AlphaFoldDB" id="A0A378KY89"/>
<name>A0A378KY89_9GAMM</name>
<organism evidence="3 5">
    <name type="scientific">Legionella quateirensis</name>
    <dbReference type="NCBI Taxonomy" id="45072"/>
    <lineage>
        <taxon>Bacteria</taxon>
        <taxon>Pseudomonadati</taxon>
        <taxon>Pseudomonadota</taxon>
        <taxon>Gammaproteobacteria</taxon>
        <taxon>Legionellales</taxon>
        <taxon>Legionellaceae</taxon>
        <taxon>Legionella</taxon>
    </lineage>
</organism>
<reference evidence="3 5" key="2">
    <citation type="submission" date="2018-06" db="EMBL/GenBank/DDBJ databases">
        <authorList>
            <consortium name="Pathogen Informatics"/>
            <person name="Doyle S."/>
        </authorList>
    </citation>
    <scope>NUCLEOTIDE SEQUENCE [LARGE SCALE GENOMIC DNA]</scope>
    <source>
        <strain evidence="3 5">NCTC12376</strain>
    </source>
</reference>
<accession>A0A378KY89</accession>
<dbReference type="Gene3D" id="6.10.140.500">
    <property type="match status" value="1"/>
</dbReference>
<evidence type="ECO:0000313" key="2">
    <source>
        <dbReference type="EMBL" id="KTD48332.1"/>
    </source>
</evidence>
<dbReference type="EMBL" id="UGOW01000001">
    <property type="protein sequence ID" value="STY18338.1"/>
    <property type="molecule type" value="Genomic_DNA"/>
</dbReference>
<dbReference type="RefSeq" id="WP_058474031.1">
    <property type="nucleotide sequence ID" value="NZ_CAAAIL010000015.1"/>
</dbReference>
<dbReference type="Proteomes" id="UP000254230">
    <property type="component" value="Unassembled WGS sequence"/>
</dbReference>
<dbReference type="EMBL" id="LNYR01000022">
    <property type="protein sequence ID" value="KTD48332.1"/>
    <property type="molecule type" value="Genomic_DNA"/>
</dbReference>
<protein>
    <recommendedName>
        <fullName evidence="6">Avirulence protein AvrBs3</fullName>
    </recommendedName>
</protein>
<evidence type="ECO:0000313" key="4">
    <source>
        <dbReference type="Proteomes" id="UP000054639"/>
    </source>
</evidence>
<feature type="coiled-coil region" evidence="1">
    <location>
        <begin position="538"/>
        <end position="565"/>
    </location>
</feature>
<keyword evidence="4" id="KW-1185">Reference proteome</keyword>
<gene>
    <name evidence="2" type="ORF">Lqua_1861</name>
    <name evidence="3" type="ORF">NCTC12376_02156</name>
</gene>
<sequence length="632" mass="69192">MINDDDFPYFSLSDDEEQMPNVPGSLITPGCLNDSPLVPYDVDVDMTLSSEFDFSGHGQSLSLDLPEITLSGDLEDYVQASNTLTFLGLQNPPLLLPDVAPLTPVTGLLDNPGSNSEGYFSDGYKPISTESVLNTSSAFKMSSKNLDGWTEYKFHKSDSRESKRVVRSEEATASCSSTSSASVAKIQRTSSGKKATSKVRSGGSAFTWVLPKQAHASAFSRSAGSMSQRSSLTLARPSSQLDDVFPSSASVVPDHQQNLPVDSPDMIILPSVTHLLSGSAPILDGPVLRRYKRTLTEDLLKTPLASSARIEKPDGDDILQPDNPSQQCMQRAVRGEVSAASSSFRVHRSVDTNNHFWSERNTISLASGYAKCGFPGDTYIRYYKALEQLGYKEESIHSLFLGAGQHGGVEALIRMHNTLIGLVKDNGLGHKDLIKACACPEGVKNLQALMDHYTTLRARGYLTWDIIHMVSRRNGSLTLESVRAKHDELIGMGLQIRDIVCIAFQHHGARRLELVAEFFRTVSEVIIPTKQIVELVTESEVEELFQVLKTKQERLEEEQKEAVQNTAHPLMESVPQQSVLLQVPASARAPTFFAGSSSQSRLSALASPTPHPPYDVLPIVSRAGEYVIFSFK</sequence>
<keyword evidence="1" id="KW-0175">Coiled coil</keyword>
<evidence type="ECO:0000313" key="5">
    <source>
        <dbReference type="Proteomes" id="UP000254230"/>
    </source>
</evidence>
<reference evidence="2 4" key="1">
    <citation type="submission" date="2015-11" db="EMBL/GenBank/DDBJ databases">
        <title>Genomic analysis of 38 Legionella species identifies large and diverse effector repertoires.</title>
        <authorList>
            <person name="Burstein D."/>
            <person name="Amaro F."/>
            <person name="Zusman T."/>
            <person name="Lifshitz Z."/>
            <person name="Cohen O."/>
            <person name="Gilbert J.A."/>
            <person name="Pupko T."/>
            <person name="Shuman H.A."/>
            <person name="Segal G."/>
        </authorList>
    </citation>
    <scope>NUCLEOTIDE SEQUENCE [LARGE SCALE GENOMIC DNA]</scope>
    <source>
        <strain evidence="2 4">ATCC 49507</strain>
    </source>
</reference>
<dbReference type="Proteomes" id="UP000054639">
    <property type="component" value="Unassembled WGS sequence"/>
</dbReference>
<evidence type="ECO:0000256" key="1">
    <source>
        <dbReference type="SAM" id="Coils"/>
    </source>
</evidence>
<evidence type="ECO:0000313" key="3">
    <source>
        <dbReference type="EMBL" id="STY18338.1"/>
    </source>
</evidence>
<dbReference type="STRING" id="45072.Lqua_1861"/>